<evidence type="ECO:0000256" key="3">
    <source>
        <dbReference type="ARBA" id="ARBA00023212"/>
    </source>
</evidence>
<evidence type="ECO:0000259" key="8">
    <source>
        <dbReference type="Pfam" id="PF14738"/>
    </source>
</evidence>
<sequence>MAYRKQQRKSGANIKHKNRYVEAEFESSPEMCSISTSTEASTFISYINNERQLHFSSSLSTSSEDNSSLYNNADSKRRRLGEAYSLADKSKTYQKTTKRSQIHGTQTLYRETSAQTLPYLPEISKDHHKAEDMELLKLPTVLPGDGPPGLYEVEVLERARKRWAFFKAFKLNMQRKQQAARERIQVIKHKRILEAFEWEHWIEREEYIQECQMLRLEILIRMFNDREHRKHTASNKRISMSYEKIEQRRKMALKKNEIEHDRALRALSMKRANQSRVWRKEPITYDLGNTNSEYYAPKMRYGVNPNRRHFKASRKAFDKRMGDLEKRALKMGSEQLKCQFAKLKEWSKPKQNIKEYEQNFCSDNNLKKLYESLKYLRHSFRKDKQQPQCLAAKIKPAEPIAEKNEEIHDTFAANQNMQFSTKDIVAKSKVGPKEAEEVIETEVTFEEKQQAAKHGPESDENIAKMNALKAETAFLNSEFRREECDGLIQLYEGTTIGWLMRFLGEEMQRSILQRKLHFFCMVAQKERWHREAAEAGLRQKEDCMRDTYEEIYESCDQANGEIAEKYLEEIINSDIENFSTQVAEEDVVKMAQSIDKDTDQWLQSFKEIQNPLNYDQLRCSLRENILPNKERIICETERKNVIIHIIYDILLNNIFEKTESYDICNLITDEIIDRLIDTDLYYESTESSSVDEDREAEQEVYAVIRKLVRYAVPGIRYFTPDERIFRNEVFDLLDEIFNEVDAKESECPQTQYVPSMDSHADVHMEPNERQRYYSLESEGARLSEIQTADWQAGIIEKKDYTKALKQEEELLLMDTDQLSIDKFMLELVQYKEPEQISSERLPVREIPSTHELRVREFSLAPVYAPSDEDNNNEEELQTEDKNILNEPSEGLMSLHSHSDEFETQSSVDEYKEEEETNESNKEKERRLSPSNQDEILSKESPKESNGSIRAEVAKSTITVRLSYST</sequence>
<reference evidence="9" key="2">
    <citation type="submission" date="2020-05" db="UniProtKB">
        <authorList>
            <consortium name="EnsemblMetazoa"/>
        </authorList>
    </citation>
    <scope>IDENTIFICATION</scope>
    <source>
        <strain evidence="9">IAEA</strain>
    </source>
</reference>
<dbReference type="VEuPathDB" id="VectorBase:GBRI039155"/>
<dbReference type="Proteomes" id="UP000091820">
    <property type="component" value="Unassembled WGS sequence"/>
</dbReference>
<evidence type="ECO:0000256" key="2">
    <source>
        <dbReference type="ARBA" id="ARBA00022490"/>
    </source>
</evidence>
<evidence type="ECO:0000256" key="5">
    <source>
        <dbReference type="ARBA" id="ARBA00029468"/>
    </source>
</evidence>
<dbReference type="InterPro" id="IPR026720">
    <property type="entry name" value="CFAP91"/>
</dbReference>
<feature type="domain" description="CFAP91" evidence="8">
    <location>
        <begin position="105"/>
        <end position="265"/>
    </location>
</feature>
<keyword evidence="4" id="KW-0966">Cell projection</keyword>
<evidence type="ECO:0000256" key="4">
    <source>
        <dbReference type="ARBA" id="ARBA00023273"/>
    </source>
</evidence>
<proteinExistence type="inferred from homology"/>
<evidence type="ECO:0000256" key="7">
    <source>
        <dbReference type="SAM" id="MobiDB-lite"/>
    </source>
</evidence>
<dbReference type="Pfam" id="PF14738">
    <property type="entry name" value="CFAP91"/>
    <property type="match status" value="1"/>
</dbReference>
<dbReference type="InterPro" id="IPR032840">
    <property type="entry name" value="CFAP91_dom"/>
</dbReference>
<name>A0A1A9WZZ7_9MUSC</name>
<evidence type="ECO:0000256" key="1">
    <source>
        <dbReference type="ARBA" id="ARBA00004430"/>
    </source>
</evidence>
<reference evidence="10" key="1">
    <citation type="submission" date="2014-03" db="EMBL/GenBank/DDBJ databases">
        <authorList>
            <person name="Aksoy S."/>
            <person name="Warren W."/>
            <person name="Wilson R.K."/>
        </authorList>
    </citation>
    <scope>NUCLEOTIDE SEQUENCE [LARGE SCALE GENOMIC DNA]</scope>
    <source>
        <strain evidence="10">IAEA</strain>
    </source>
</reference>
<feature type="compositionally biased region" description="Basic and acidic residues" evidence="7">
    <location>
        <begin position="918"/>
        <end position="927"/>
    </location>
</feature>
<keyword evidence="3" id="KW-0206">Cytoskeleton</keyword>
<dbReference type="AlphaFoldDB" id="A0A1A9WZZ7"/>
<feature type="compositionally biased region" description="Acidic residues" evidence="7">
    <location>
        <begin position="866"/>
        <end position="877"/>
    </location>
</feature>
<accession>A0A1A9WZZ7</accession>
<evidence type="ECO:0000313" key="9">
    <source>
        <dbReference type="EnsemblMetazoa" id="GBRI039155-PA"/>
    </source>
</evidence>
<organism evidence="9 10">
    <name type="scientific">Glossina brevipalpis</name>
    <dbReference type="NCBI Taxonomy" id="37001"/>
    <lineage>
        <taxon>Eukaryota</taxon>
        <taxon>Metazoa</taxon>
        <taxon>Ecdysozoa</taxon>
        <taxon>Arthropoda</taxon>
        <taxon>Hexapoda</taxon>
        <taxon>Insecta</taxon>
        <taxon>Pterygota</taxon>
        <taxon>Neoptera</taxon>
        <taxon>Endopterygota</taxon>
        <taxon>Diptera</taxon>
        <taxon>Brachycera</taxon>
        <taxon>Muscomorpha</taxon>
        <taxon>Hippoboscoidea</taxon>
        <taxon>Glossinidae</taxon>
        <taxon>Glossina</taxon>
    </lineage>
</organism>
<keyword evidence="2" id="KW-0963">Cytoplasm</keyword>
<comment type="similarity">
    <text evidence="5">Belongs to the CFAP91 family.</text>
</comment>
<evidence type="ECO:0000256" key="6">
    <source>
        <dbReference type="ARBA" id="ARBA00029555"/>
    </source>
</evidence>
<evidence type="ECO:0000313" key="10">
    <source>
        <dbReference type="Proteomes" id="UP000091820"/>
    </source>
</evidence>
<feature type="region of interest" description="Disordered" evidence="7">
    <location>
        <begin position="860"/>
        <end position="879"/>
    </location>
</feature>
<dbReference type="PANTHER" id="PTHR22455">
    <property type="entry name" value="CILIA- AND FLAGELLA-ASSOCIATED PROTEIN 91"/>
    <property type="match status" value="1"/>
</dbReference>
<dbReference type="PANTHER" id="PTHR22455:SF10">
    <property type="entry name" value="CILIA- AND FLAGELLA-ASSOCIATED PROTEIN 91"/>
    <property type="match status" value="1"/>
</dbReference>
<keyword evidence="10" id="KW-1185">Reference proteome</keyword>
<dbReference type="STRING" id="37001.A0A1A9WZZ7"/>
<dbReference type="EnsemblMetazoa" id="GBRI039155-RA">
    <property type="protein sequence ID" value="GBRI039155-PA"/>
    <property type="gene ID" value="GBRI039155"/>
</dbReference>
<comment type="subcellular location">
    <subcellularLocation>
        <location evidence="1">Cytoplasm</location>
        <location evidence="1">Cytoskeleton</location>
        <location evidence="1">Cilium axoneme</location>
    </subcellularLocation>
</comment>
<protein>
    <recommendedName>
        <fullName evidence="6">Cilia- and flagella-associated protein 91</fullName>
    </recommendedName>
</protein>
<dbReference type="GO" id="GO:0005930">
    <property type="term" value="C:axoneme"/>
    <property type="evidence" value="ECO:0007669"/>
    <property type="project" value="UniProtKB-SubCell"/>
</dbReference>
<feature type="region of interest" description="Disordered" evidence="7">
    <location>
        <begin position="897"/>
        <end position="949"/>
    </location>
</feature>